<dbReference type="EMBL" id="LGKN01000006">
    <property type="protein sequence ID" value="KPL87159.1"/>
    <property type="molecule type" value="Genomic_DNA"/>
</dbReference>
<organism evidence="2 3">
    <name type="scientific">Ardenticatena maritima</name>
    <dbReference type="NCBI Taxonomy" id="872965"/>
    <lineage>
        <taxon>Bacteria</taxon>
        <taxon>Bacillati</taxon>
        <taxon>Chloroflexota</taxon>
        <taxon>Ardenticatenia</taxon>
        <taxon>Ardenticatenales</taxon>
        <taxon>Ardenticatenaceae</taxon>
        <taxon>Ardenticatena</taxon>
    </lineage>
</organism>
<comment type="caution">
    <text evidence="2">The sequence shown here is derived from an EMBL/GenBank/DDBJ whole genome shotgun (WGS) entry which is preliminary data.</text>
</comment>
<dbReference type="RefSeq" id="WP_054492309.1">
    <property type="nucleotide sequence ID" value="NZ_BBZA01000051.1"/>
</dbReference>
<evidence type="ECO:0000313" key="3">
    <source>
        <dbReference type="Proteomes" id="UP000050502"/>
    </source>
</evidence>
<name>A0A0P6YAS5_9CHLR</name>
<reference evidence="2 3" key="1">
    <citation type="submission" date="2015-07" db="EMBL/GenBank/DDBJ databases">
        <title>Whole genome sequence of Ardenticatena maritima DSM 23922.</title>
        <authorList>
            <person name="Hemp J."/>
            <person name="Ward L.M."/>
            <person name="Pace L.A."/>
            <person name="Fischer W.W."/>
        </authorList>
    </citation>
    <scope>NUCLEOTIDE SEQUENCE [LARGE SCALE GENOMIC DNA]</scope>
    <source>
        <strain evidence="2 3">110S</strain>
    </source>
</reference>
<evidence type="ECO:0000313" key="2">
    <source>
        <dbReference type="EMBL" id="KPL87159.1"/>
    </source>
</evidence>
<accession>A0A0P6YAS5</accession>
<proteinExistence type="predicted"/>
<protein>
    <submittedName>
        <fullName evidence="2">Uncharacterized protein</fullName>
    </submittedName>
</protein>
<keyword evidence="1" id="KW-0812">Transmembrane</keyword>
<evidence type="ECO:0000256" key="1">
    <source>
        <dbReference type="SAM" id="Phobius"/>
    </source>
</evidence>
<keyword evidence="1" id="KW-0472">Membrane</keyword>
<gene>
    <name evidence="2" type="ORF">SE16_11515</name>
</gene>
<sequence>MAWKRAKRYDDGRIKPNVFSGLVVTLLALVAIGYSVTALMLGDPAWFLPPEVDVPPERIIVYEAGTRHEIRPGDDMYEPLAQAIADALRTTIGFEETTGLSEISQQDAYERFVSVEVWYPKPLELHMRFRVAAPTRILLPITGRHVNKAFLGTEKGYTAGALVLDPTRTERIRTLLRAMGIQVDS</sequence>
<keyword evidence="1" id="KW-1133">Transmembrane helix</keyword>
<dbReference type="Proteomes" id="UP000050502">
    <property type="component" value="Unassembled WGS sequence"/>
</dbReference>
<dbReference type="AlphaFoldDB" id="A0A0P6YAS5"/>
<feature type="transmembrane region" description="Helical" evidence="1">
    <location>
        <begin position="21"/>
        <end position="41"/>
    </location>
</feature>